<dbReference type="Proteomes" id="UP000186268">
    <property type="component" value="Unassembled WGS sequence"/>
</dbReference>
<protein>
    <submittedName>
        <fullName evidence="2">Carboxymuconolactone decarboxylase</fullName>
    </submittedName>
</protein>
<dbReference type="SUPFAM" id="SSF69118">
    <property type="entry name" value="AhpD-like"/>
    <property type="match status" value="1"/>
</dbReference>
<dbReference type="Gene3D" id="1.20.1290.10">
    <property type="entry name" value="AhpD-like"/>
    <property type="match status" value="1"/>
</dbReference>
<evidence type="ECO:0000313" key="3">
    <source>
        <dbReference type="Proteomes" id="UP000186268"/>
    </source>
</evidence>
<dbReference type="PANTHER" id="PTHR33570">
    <property type="entry name" value="4-CARBOXYMUCONOLACTONE DECARBOXYLASE FAMILY PROTEIN"/>
    <property type="match status" value="1"/>
</dbReference>
<dbReference type="InterPro" id="IPR003779">
    <property type="entry name" value="CMD-like"/>
</dbReference>
<dbReference type="AlphaFoldDB" id="A0A1Q5TIX0"/>
<keyword evidence="3" id="KW-1185">Reference proteome</keyword>
<dbReference type="EMBL" id="MKGQ01000038">
    <property type="protein sequence ID" value="OKP00180.1"/>
    <property type="molecule type" value="Genomic_DNA"/>
</dbReference>
<evidence type="ECO:0000313" key="2">
    <source>
        <dbReference type="EMBL" id="OKP00180.1"/>
    </source>
</evidence>
<dbReference type="InterPro" id="IPR052512">
    <property type="entry name" value="4CMD/NDH-1_regulator"/>
</dbReference>
<reference evidence="2 3" key="1">
    <citation type="submission" date="2016-09" db="EMBL/GenBank/DDBJ databases">
        <title>Xenorhabdus thuongxuanensis sp. nov. and Xenorhabdus eapokensis sp. nov., isolated from Steinernema species.</title>
        <authorList>
            <person name="Kaempfer P."/>
            <person name="Tobias N.J."/>
            <person name="Phan Ke L."/>
            <person name="Bode H.B."/>
            <person name="Glaeser S.P."/>
        </authorList>
    </citation>
    <scope>NUCLEOTIDE SEQUENCE [LARGE SCALE GENOMIC DNA]</scope>
    <source>
        <strain evidence="2 3">DL20</strain>
    </source>
</reference>
<sequence>MGFIDSLDQKTIDLISKFNGDSLRRLREDLYPIAPALVERLIKSIYQDAYQRGVLTTRERHIATISALIAIGGAERQLSFQSYAAYRLGFTREDMEEILIQNSIFSGFTRAMNAAVIFDDTWKKFQRGNDNEA</sequence>
<gene>
    <name evidence="2" type="ORF">Xedl_03376</name>
</gene>
<comment type="caution">
    <text evidence="2">The sequence shown here is derived from an EMBL/GenBank/DDBJ whole genome shotgun (WGS) entry which is preliminary data.</text>
</comment>
<proteinExistence type="predicted"/>
<feature type="domain" description="Carboxymuconolactone decarboxylase-like" evidence="1">
    <location>
        <begin position="40"/>
        <end position="116"/>
    </location>
</feature>
<dbReference type="GO" id="GO:0051920">
    <property type="term" value="F:peroxiredoxin activity"/>
    <property type="evidence" value="ECO:0007669"/>
    <property type="project" value="InterPro"/>
</dbReference>
<dbReference type="PANTHER" id="PTHR33570:SF2">
    <property type="entry name" value="CARBOXYMUCONOLACTONE DECARBOXYLASE-LIKE DOMAIN-CONTAINING PROTEIN"/>
    <property type="match status" value="1"/>
</dbReference>
<evidence type="ECO:0000259" key="1">
    <source>
        <dbReference type="Pfam" id="PF02627"/>
    </source>
</evidence>
<dbReference type="OrthoDB" id="9801400at2"/>
<organism evidence="2 3">
    <name type="scientific">Xenorhabdus eapokensis</name>
    <dbReference type="NCBI Taxonomy" id="1873482"/>
    <lineage>
        <taxon>Bacteria</taxon>
        <taxon>Pseudomonadati</taxon>
        <taxon>Pseudomonadota</taxon>
        <taxon>Gammaproteobacteria</taxon>
        <taxon>Enterobacterales</taxon>
        <taxon>Morganellaceae</taxon>
        <taxon>Xenorhabdus</taxon>
    </lineage>
</organism>
<accession>A0A1Q5TIX0</accession>
<dbReference type="RefSeq" id="WP_074024931.1">
    <property type="nucleotide sequence ID" value="NZ_CAWNAG010000145.1"/>
</dbReference>
<dbReference type="InterPro" id="IPR029032">
    <property type="entry name" value="AhpD-like"/>
</dbReference>
<dbReference type="STRING" id="1873482.Xedl_03376"/>
<dbReference type="Pfam" id="PF02627">
    <property type="entry name" value="CMD"/>
    <property type="match status" value="1"/>
</dbReference>
<name>A0A1Q5TIX0_9GAMM</name>